<keyword evidence="2" id="KW-0812">Transmembrane</keyword>
<gene>
    <name evidence="3" type="ORF">CBRE1094_LOCUS25605</name>
</gene>
<dbReference type="EMBL" id="HBGU01047059">
    <property type="protein sequence ID" value="CAD9483701.1"/>
    <property type="molecule type" value="Transcribed_RNA"/>
</dbReference>
<feature type="region of interest" description="Disordered" evidence="1">
    <location>
        <begin position="140"/>
        <end position="167"/>
    </location>
</feature>
<keyword evidence="2" id="KW-1133">Transmembrane helix</keyword>
<keyword evidence="2" id="KW-0472">Membrane</keyword>
<feature type="transmembrane region" description="Helical" evidence="2">
    <location>
        <begin position="6"/>
        <end position="23"/>
    </location>
</feature>
<organism evidence="3">
    <name type="scientific">Haptolina brevifila</name>
    <dbReference type="NCBI Taxonomy" id="156173"/>
    <lineage>
        <taxon>Eukaryota</taxon>
        <taxon>Haptista</taxon>
        <taxon>Haptophyta</taxon>
        <taxon>Prymnesiophyceae</taxon>
        <taxon>Prymnesiales</taxon>
        <taxon>Prymnesiaceae</taxon>
        <taxon>Haptolina</taxon>
    </lineage>
</organism>
<feature type="compositionally biased region" description="Low complexity" evidence="1">
    <location>
        <begin position="140"/>
        <end position="152"/>
    </location>
</feature>
<evidence type="ECO:0000313" key="3">
    <source>
        <dbReference type="EMBL" id="CAD9483701.1"/>
    </source>
</evidence>
<evidence type="ECO:0000256" key="1">
    <source>
        <dbReference type="SAM" id="MobiDB-lite"/>
    </source>
</evidence>
<accession>A0A7S2H8P5</accession>
<dbReference type="AlphaFoldDB" id="A0A7S2H8P5"/>
<name>A0A7S2H8P5_9EUKA</name>
<protein>
    <submittedName>
        <fullName evidence="3">Uncharacterized protein</fullName>
    </submittedName>
</protein>
<proteinExistence type="predicted"/>
<sequence>MSKLEIIGLTVAAVAAGTIYVLVHEARRKSRKALKMQAEAPISKDMLLKILNKSAEASKAVVDKIRVEVRKVQQQRNLSDEHAAQIFQQNFEHSLDQLIGAIRKQYQVTEKAMDSAFKLHQTDPEVQQAIQNMRSLSAASASQTAAQSPSGSRAVTASSSGGEVAAADGTSIPKTLTKDKLKEIMTFNAVMLEKELKPIKEASERARRQGQQQQIDPQLLMQVQVRISQAVQQRYGVSDEQVMAAVEKFGAKNDPAFKDILQRIATTLSSTLG</sequence>
<reference evidence="3" key="1">
    <citation type="submission" date="2021-01" db="EMBL/GenBank/DDBJ databases">
        <authorList>
            <person name="Corre E."/>
            <person name="Pelletier E."/>
            <person name="Niang G."/>
            <person name="Scheremetjew M."/>
            <person name="Finn R."/>
            <person name="Kale V."/>
            <person name="Holt S."/>
            <person name="Cochrane G."/>
            <person name="Meng A."/>
            <person name="Brown T."/>
            <person name="Cohen L."/>
        </authorList>
    </citation>
    <scope>NUCLEOTIDE SEQUENCE</scope>
    <source>
        <strain evidence="3">UTEX LB 985</strain>
    </source>
</reference>
<evidence type="ECO:0000256" key="2">
    <source>
        <dbReference type="SAM" id="Phobius"/>
    </source>
</evidence>